<keyword evidence="4" id="KW-0576">Peroxisome</keyword>
<keyword evidence="3" id="KW-0436">Ligase</keyword>
<evidence type="ECO:0000259" key="5">
    <source>
        <dbReference type="Pfam" id="PF00501"/>
    </source>
</evidence>
<dbReference type="Proteomes" id="UP001458880">
    <property type="component" value="Unassembled WGS sequence"/>
</dbReference>
<dbReference type="GO" id="GO:0005777">
    <property type="term" value="C:peroxisome"/>
    <property type="evidence" value="ECO:0007669"/>
    <property type="project" value="UniProtKB-SubCell"/>
</dbReference>
<comment type="subcellular location">
    <subcellularLocation>
        <location evidence="1">Peroxisome</location>
    </subcellularLocation>
</comment>
<evidence type="ECO:0000256" key="3">
    <source>
        <dbReference type="ARBA" id="ARBA00022598"/>
    </source>
</evidence>
<dbReference type="PROSITE" id="PS00455">
    <property type="entry name" value="AMP_BINDING"/>
    <property type="match status" value="1"/>
</dbReference>
<accession>A0AAW1KFM2</accession>
<dbReference type="InterPro" id="IPR020845">
    <property type="entry name" value="AMP-binding_CS"/>
</dbReference>
<sequence>MEESPNFELPDQGDGIIRTKECDIVPNPEGLGSELFNYLKKHNGDVIAQIDAESGKQDKYEDFRNRILRVALNLRKRGIKPGDIIAPCTSNHVNTGVVFIAPFLIGAKVACFDSNGLHSDNKFLINLIKPKVMFADEANVEDLEKINLIKPKVMFADEANVEDLEKIKEELNLEMEIVVFGDTKEHTPFADYLKPFPKDEEDNFEPHRVEDLFQTALITFSSGSTGTPKGLCINHFSMLSQLTRFIKTNFVMGLVYSPLAWGSGQMVTIIHLMTGTPRLICWKFTPEKTWKYLTTYNPASIGLAPQDAMIFLKYGNPEKLETPHLKVLFIAGGKASVESMAALRNLFLNPVFVICPYGQSEIYGAAFSVDVPLLARKPACVGKPIEGYWYKVVDPETEEICGPNKEGELRIKSKFCMSGYYNLDSSDRFDSEGFLKTGDVAYYDEEHCFYIVERLGERLKYKSRWIPPTLLEGILYDHPAVKVACVIGIVSEDGDVATGVVVKKSEVSEEELVNLVNDRVDYYKKIRGGIIFVDDSFIPYTCSGKIRRFLLRKKVLETYRDYIKSDVELPNENADNIIRTKDLEIPINQTGLGDEIFTHLKNHGNAVAQIDADTGKPDTFDQLLIRTIRAALHLKRRGVKPGDIIAPCTTNHFNTAVAFIAPLLVGAQVVCFDPNALYSDMKTLKPLVKPKIIFADAKCAKKRLEKDWGCIWKL</sequence>
<feature type="domain" description="AMP-binding enzyme C-terminal" evidence="6">
    <location>
        <begin position="471"/>
        <end position="545"/>
    </location>
</feature>
<dbReference type="PANTHER" id="PTHR24096">
    <property type="entry name" value="LONG-CHAIN-FATTY-ACID--COA LIGASE"/>
    <property type="match status" value="1"/>
</dbReference>
<name>A0AAW1KFM2_POPJA</name>
<dbReference type="InterPro" id="IPR045851">
    <property type="entry name" value="AMP-bd_C_sf"/>
</dbReference>
<dbReference type="Pfam" id="PF00501">
    <property type="entry name" value="AMP-binding"/>
    <property type="match status" value="1"/>
</dbReference>
<dbReference type="PANTHER" id="PTHR24096:SF149">
    <property type="entry name" value="AMP-BINDING DOMAIN-CONTAINING PROTEIN-RELATED"/>
    <property type="match status" value="1"/>
</dbReference>
<keyword evidence="8" id="KW-1185">Reference proteome</keyword>
<comment type="caution">
    <text evidence="7">The sequence shown here is derived from an EMBL/GenBank/DDBJ whole genome shotgun (WGS) entry which is preliminary data.</text>
</comment>
<evidence type="ECO:0000256" key="2">
    <source>
        <dbReference type="ARBA" id="ARBA00006432"/>
    </source>
</evidence>
<proteinExistence type="inferred from homology"/>
<evidence type="ECO:0000313" key="8">
    <source>
        <dbReference type="Proteomes" id="UP001458880"/>
    </source>
</evidence>
<protein>
    <submittedName>
        <fullName evidence="7">AMP-binding enzyme</fullName>
    </submittedName>
</protein>
<dbReference type="Gene3D" id="3.40.50.12780">
    <property type="entry name" value="N-terminal domain of ligase-like"/>
    <property type="match status" value="3"/>
</dbReference>
<evidence type="ECO:0000256" key="1">
    <source>
        <dbReference type="ARBA" id="ARBA00004275"/>
    </source>
</evidence>
<dbReference type="SUPFAM" id="SSF56801">
    <property type="entry name" value="Acetyl-CoA synthetase-like"/>
    <property type="match status" value="2"/>
</dbReference>
<dbReference type="InterPro" id="IPR042099">
    <property type="entry name" value="ANL_N_sf"/>
</dbReference>
<comment type="similarity">
    <text evidence="2">Belongs to the ATP-dependent AMP-binding enzyme family.</text>
</comment>
<feature type="domain" description="AMP-dependent synthetase/ligase" evidence="5">
    <location>
        <begin position="43"/>
        <end position="421"/>
    </location>
</feature>
<dbReference type="EMBL" id="JASPKY010000230">
    <property type="protein sequence ID" value="KAK9718217.1"/>
    <property type="molecule type" value="Genomic_DNA"/>
</dbReference>
<dbReference type="AlphaFoldDB" id="A0AAW1KFM2"/>
<evidence type="ECO:0000313" key="7">
    <source>
        <dbReference type="EMBL" id="KAK9718217.1"/>
    </source>
</evidence>
<dbReference type="InterPro" id="IPR000873">
    <property type="entry name" value="AMP-dep_synth/lig_dom"/>
</dbReference>
<evidence type="ECO:0000256" key="4">
    <source>
        <dbReference type="ARBA" id="ARBA00023140"/>
    </source>
</evidence>
<dbReference type="Pfam" id="PF13193">
    <property type="entry name" value="AMP-binding_C"/>
    <property type="match status" value="1"/>
</dbReference>
<dbReference type="Gene3D" id="3.30.300.30">
    <property type="match status" value="1"/>
</dbReference>
<reference evidence="7 8" key="1">
    <citation type="journal article" date="2024" name="BMC Genomics">
        <title>De novo assembly and annotation of Popillia japonica's genome with initial clues to its potential as an invasive pest.</title>
        <authorList>
            <person name="Cucini C."/>
            <person name="Boschi S."/>
            <person name="Funari R."/>
            <person name="Cardaioli E."/>
            <person name="Iannotti N."/>
            <person name="Marturano G."/>
            <person name="Paoli F."/>
            <person name="Bruttini M."/>
            <person name="Carapelli A."/>
            <person name="Frati F."/>
            <person name="Nardi F."/>
        </authorList>
    </citation>
    <scope>NUCLEOTIDE SEQUENCE [LARGE SCALE GENOMIC DNA]</scope>
    <source>
        <strain evidence="7">DMR45628</strain>
    </source>
</reference>
<gene>
    <name evidence="7" type="ORF">QE152_g23329</name>
</gene>
<dbReference type="InterPro" id="IPR025110">
    <property type="entry name" value="AMP-bd_C"/>
</dbReference>
<organism evidence="7 8">
    <name type="scientific">Popillia japonica</name>
    <name type="common">Japanese beetle</name>
    <dbReference type="NCBI Taxonomy" id="7064"/>
    <lineage>
        <taxon>Eukaryota</taxon>
        <taxon>Metazoa</taxon>
        <taxon>Ecdysozoa</taxon>
        <taxon>Arthropoda</taxon>
        <taxon>Hexapoda</taxon>
        <taxon>Insecta</taxon>
        <taxon>Pterygota</taxon>
        <taxon>Neoptera</taxon>
        <taxon>Endopterygota</taxon>
        <taxon>Coleoptera</taxon>
        <taxon>Polyphaga</taxon>
        <taxon>Scarabaeiformia</taxon>
        <taxon>Scarabaeidae</taxon>
        <taxon>Rutelinae</taxon>
        <taxon>Popillia</taxon>
    </lineage>
</organism>
<evidence type="ECO:0000259" key="6">
    <source>
        <dbReference type="Pfam" id="PF13193"/>
    </source>
</evidence>
<dbReference type="GO" id="GO:0016405">
    <property type="term" value="F:CoA-ligase activity"/>
    <property type="evidence" value="ECO:0007669"/>
    <property type="project" value="TreeGrafter"/>
</dbReference>